<feature type="domain" description="DUF7978" evidence="2">
    <location>
        <begin position="6"/>
        <end position="185"/>
    </location>
</feature>
<evidence type="ECO:0000259" key="2">
    <source>
        <dbReference type="Pfam" id="PF25933"/>
    </source>
</evidence>
<feature type="transmembrane region" description="Helical" evidence="1">
    <location>
        <begin position="128"/>
        <end position="152"/>
    </location>
</feature>
<dbReference type="EMBL" id="JAOPKB010000024">
    <property type="protein sequence ID" value="MCU4975770.1"/>
    <property type="molecule type" value="Genomic_DNA"/>
</dbReference>
<dbReference type="Proteomes" id="UP001320972">
    <property type="component" value="Unassembled WGS sequence"/>
</dbReference>
<feature type="transmembrane region" description="Helical" evidence="1">
    <location>
        <begin position="164"/>
        <end position="189"/>
    </location>
</feature>
<evidence type="ECO:0000256" key="1">
    <source>
        <dbReference type="SAM" id="Phobius"/>
    </source>
</evidence>
<proteinExistence type="predicted"/>
<comment type="caution">
    <text evidence="3">The sequence shown here is derived from an EMBL/GenBank/DDBJ whole genome shotgun (WGS) entry which is preliminary data.</text>
</comment>
<reference evidence="3 4" key="1">
    <citation type="submission" date="2022-09" db="EMBL/GenBank/DDBJ databases">
        <title>Enrichment on poylsaccharides allowed isolation of novel metabolic and taxonomic groups of Haloarchaea.</title>
        <authorList>
            <person name="Sorokin D.Y."/>
            <person name="Elcheninov A.G."/>
            <person name="Khizhniak T.V."/>
            <person name="Kolganova T.V."/>
            <person name="Kublanov I.V."/>
        </authorList>
    </citation>
    <scope>NUCLEOTIDE SEQUENCE [LARGE SCALE GENOMIC DNA]</scope>
    <source>
        <strain evidence="3 4">AArc-m2/3/4</strain>
    </source>
</reference>
<keyword evidence="1" id="KW-0472">Membrane</keyword>
<sequence length="194" mass="20772">MSDTDRFRIPIVRGAIAGAVAWVLGYLVTYLVVIDRVQGDWQAELLQFVTDDASDWKIVGWLFYNAHNVEIRMPNVTFGIFTVENQNFVAADDGSLWLLYLVPPVLLLLAGALVAATSEASLRNSSDAAIAGATVAVSYLVLAVGSLFLFGVTVGEDTIRPDTIPAVLLAGVVYPVVLGATGGMALWIASNRDE</sequence>
<accession>A0ABT2QLE9</accession>
<keyword evidence="1" id="KW-0812">Transmembrane</keyword>
<evidence type="ECO:0000313" key="3">
    <source>
        <dbReference type="EMBL" id="MCU4975770.1"/>
    </source>
</evidence>
<dbReference type="RefSeq" id="WP_338009385.1">
    <property type="nucleotide sequence ID" value="NZ_JAOPKB010000024.1"/>
</dbReference>
<dbReference type="InterPro" id="IPR058284">
    <property type="entry name" value="DUF7978"/>
</dbReference>
<keyword evidence="1" id="KW-1133">Transmembrane helix</keyword>
<evidence type="ECO:0000313" key="4">
    <source>
        <dbReference type="Proteomes" id="UP001320972"/>
    </source>
</evidence>
<dbReference type="Pfam" id="PF25933">
    <property type="entry name" value="DUF7978"/>
    <property type="match status" value="1"/>
</dbReference>
<feature type="transmembrane region" description="Helical" evidence="1">
    <location>
        <begin position="97"/>
        <end position="116"/>
    </location>
</feature>
<keyword evidence="4" id="KW-1185">Reference proteome</keyword>
<gene>
    <name evidence="3" type="ORF">OB955_24105</name>
</gene>
<name>A0ABT2QLE9_9EURY</name>
<protein>
    <submittedName>
        <fullName evidence="3">Transporter</fullName>
    </submittedName>
</protein>
<organism evidence="3 4">
    <name type="scientific">Natronoglomus mannanivorans</name>
    <dbReference type="NCBI Taxonomy" id="2979990"/>
    <lineage>
        <taxon>Archaea</taxon>
        <taxon>Methanobacteriati</taxon>
        <taxon>Methanobacteriota</taxon>
        <taxon>Stenosarchaea group</taxon>
        <taxon>Halobacteria</taxon>
        <taxon>Halobacteriales</taxon>
        <taxon>Natrialbaceae</taxon>
        <taxon>Natronoglomus</taxon>
    </lineage>
</organism>
<feature type="transmembrane region" description="Helical" evidence="1">
    <location>
        <begin position="12"/>
        <end position="33"/>
    </location>
</feature>